<keyword evidence="2" id="KW-1185">Reference proteome</keyword>
<dbReference type="STRING" id="489703.SAMN04488038_102219"/>
<name>A0A1H9BUI5_9GAMM</name>
<evidence type="ECO:0000313" key="2">
    <source>
        <dbReference type="Proteomes" id="UP000199233"/>
    </source>
</evidence>
<protein>
    <submittedName>
        <fullName evidence="1">Sulfotransferase domain-containing protein</fullName>
    </submittedName>
</protein>
<dbReference type="Gene3D" id="3.40.50.300">
    <property type="entry name" value="P-loop containing nucleotide triphosphate hydrolases"/>
    <property type="match status" value="1"/>
</dbReference>
<gene>
    <name evidence="1" type="ORF">SAMN04488038_102219</name>
</gene>
<organism evidence="1 2">
    <name type="scientific">Solimonas aquatica</name>
    <dbReference type="NCBI Taxonomy" id="489703"/>
    <lineage>
        <taxon>Bacteria</taxon>
        <taxon>Pseudomonadati</taxon>
        <taxon>Pseudomonadota</taxon>
        <taxon>Gammaproteobacteria</taxon>
        <taxon>Nevskiales</taxon>
        <taxon>Nevskiaceae</taxon>
        <taxon>Solimonas</taxon>
    </lineage>
</organism>
<dbReference type="Proteomes" id="UP000199233">
    <property type="component" value="Unassembled WGS sequence"/>
</dbReference>
<keyword evidence="1" id="KW-0808">Transferase</keyword>
<dbReference type="GO" id="GO:0016740">
    <property type="term" value="F:transferase activity"/>
    <property type="evidence" value="ECO:0007669"/>
    <property type="project" value="UniProtKB-KW"/>
</dbReference>
<dbReference type="Pfam" id="PF13469">
    <property type="entry name" value="Sulfotransfer_3"/>
    <property type="match status" value="1"/>
</dbReference>
<proteinExistence type="predicted"/>
<dbReference type="SUPFAM" id="SSF52540">
    <property type="entry name" value="P-loop containing nucleoside triphosphate hydrolases"/>
    <property type="match status" value="1"/>
</dbReference>
<dbReference type="PANTHER" id="PTHR11783">
    <property type="entry name" value="SULFOTRANSFERASE SULT"/>
    <property type="match status" value="1"/>
</dbReference>
<accession>A0A1H9BUI5</accession>
<reference evidence="1 2" key="1">
    <citation type="submission" date="2016-10" db="EMBL/GenBank/DDBJ databases">
        <authorList>
            <person name="de Groot N.N."/>
        </authorList>
    </citation>
    <scope>NUCLEOTIDE SEQUENCE [LARGE SCALE GENOMIC DNA]</scope>
    <source>
        <strain evidence="1 2">DSM 25927</strain>
    </source>
</reference>
<dbReference type="EMBL" id="FOFS01000002">
    <property type="protein sequence ID" value="SEP92243.1"/>
    <property type="molecule type" value="Genomic_DNA"/>
</dbReference>
<sequence length="279" mass="31675">MALPWFFVCGAQKSGTTWLQRILDAHPEIQCRGEGHFFTVLATKLSEACNAYNRTQRQVAAQVYEGEPYYVPLTQPEFQDLLLLFSAAVMGRKLKPGAKVLGDKTPAYAMRTMFMHKTLPQARLVHIIRDGRDVAVSALHHAYRAGLEDAIVPHSEEFYKQMRWHARKWAVSVSAARDFGRRHPELYCEVSYERLLQAPGPEIVSVCRLLQVDDSPAAVQAALDGASFEKLTGRARGEEDKRAFVRKGEAGDWQNYFDERSLRVFDEASENLRHQLGYC</sequence>
<dbReference type="AlphaFoldDB" id="A0A1H9BUI5"/>
<evidence type="ECO:0000313" key="1">
    <source>
        <dbReference type="EMBL" id="SEP92243.1"/>
    </source>
</evidence>
<dbReference type="InterPro" id="IPR027417">
    <property type="entry name" value="P-loop_NTPase"/>
</dbReference>